<dbReference type="SUPFAM" id="SSF54001">
    <property type="entry name" value="Cysteine proteinases"/>
    <property type="match status" value="1"/>
</dbReference>
<dbReference type="InterPro" id="IPR002931">
    <property type="entry name" value="Transglutaminase-like"/>
</dbReference>
<evidence type="ECO:0000256" key="1">
    <source>
        <dbReference type="SAM" id="MobiDB-lite"/>
    </source>
</evidence>
<feature type="compositionally biased region" description="Acidic residues" evidence="1">
    <location>
        <begin position="580"/>
        <end position="602"/>
    </location>
</feature>
<dbReference type="SMART" id="SM00460">
    <property type="entry name" value="TGc"/>
    <property type="match status" value="1"/>
</dbReference>
<feature type="transmembrane region" description="Helical" evidence="2">
    <location>
        <begin position="115"/>
        <end position="136"/>
    </location>
</feature>
<organism evidence="4 5">
    <name type="scientific">Halobacillus seohaensis</name>
    <dbReference type="NCBI Taxonomy" id="447421"/>
    <lineage>
        <taxon>Bacteria</taxon>
        <taxon>Bacillati</taxon>
        <taxon>Bacillota</taxon>
        <taxon>Bacilli</taxon>
        <taxon>Bacillales</taxon>
        <taxon>Bacillaceae</taxon>
        <taxon>Halobacillus</taxon>
    </lineage>
</organism>
<comment type="caution">
    <text evidence="4">The sequence shown here is derived from an EMBL/GenBank/DDBJ whole genome shotgun (WGS) entry which is preliminary data.</text>
</comment>
<evidence type="ECO:0000313" key="4">
    <source>
        <dbReference type="EMBL" id="MFC7063263.1"/>
    </source>
</evidence>
<dbReference type="InterPro" id="IPR025403">
    <property type="entry name" value="TgpA-like_C"/>
</dbReference>
<feature type="transmembrane region" description="Helical" evidence="2">
    <location>
        <begin position="64"/>
        <end position="81"/>
    </location>
</feature>
<dbReference type="Proteomes" id="UP001596410">
    <property type="component" value="Unassembled WGS sequence"/>
</dbReference>
<gene>
    <name evidence="4" type="ORF">ACFQIC_15720</name>
</gene>
<feature type="transmembrane region" description="Helical" evidence="2">
    <location>
        <begin position="168"/>
        <end position="185"/>
    </location>
</feature>
<reference evidence="5" key="1">
    <citation type="journal article" date="2019" name="Int. J. Syst. Evol. Microbiol.">
        <title>The Global Catalogue of Microorganisms (GCM) 10K type strain sequencing project: providing services to taxonomists for standard genome sequencing and annotation.</title>
        <authorList>
            <consortium name="The Broad Institute Genomics Platform"/>
            <consortium name="The Broad Institute Genome Sequencing Center for Infectious Disease"/>
            <person name="Wu L."/>
            <person name="Ma J."/>
        </authorList>
    </citation>
    <scope>NUCLEOTIDE SEQUENCE [LARGE SCALE GENOMIC DNA]</scope>
    <source>
        <strain evidence="5">CGMCC 4.1621</strain>
    </source>
</reference>
<keyword evidence="2" id="KW-1133">Transmembrane helix</keyword>
<proteinExistence type="predicted"/>
<feature type="transmembrane region" description="Helical" evidence="2">
    <location>
        <begin position="12"/>
        <end position="28"/>
    </location>
</feature>
<feature type="transmembrane region" description="Helical" evidence="2">
    <location>
        <begin position="205"/>
        <end position="222"/>
    </location>
</feature>
<dbReference type="InterPro" id="IPR038765">
    <property type="entry name" value="Papain-like_cys_pep_sf"/>
</dbReference>
<feature type="transmembrane region" description="Helical" evidence="2">
    <location>
        <begin position="40"/>
        <end position="57"/>
    </location>
</feature>
<dbReference type="InterPro" id="IPR052901">
    <property type="entry name" value="Bact_TGase-like"/>
</dbReference>
<sequence>MNLSSVRQLNMYRIIIYICGFLLFSEWLRPLEIIADFNNVSIFFIYAAFCFFISFIQLNGVISIFLKLMGLVFIIDGLYIAERIFSRNWFSVSYDQIIYNYQVIESQQWWQMTPMFRSLLFLILLWLMSYLLFYWFIVAKRMFIFVLLTIIYVTVVDTFTIYDGKWAIIRTFSLSMIALGLAHFFKEMEKESISIGRISKPYKWVLPLTGVIVLSSLFGYASPKLTPQWPDPVPHIMSANPGAGTGPGGNGGPVQKVGYGENDSQLGGGFIQDDTPVFRAFANDRQYWRIESKDTYTGKGWEDTLDEETSTVSPEDLEFETFTNEVDTEEHIALLDFTGAANFNKLVYPYGARTLHGTNESGLSRSPFPSNITLNLHEETGEIDTVQNGNSTQMEEYMIEYNQPSFEYNQLREVDAEDPQEIVEQYTQLPNDLPNRVINLADQIVEDEDNRYDQAKAVESYFAANDFEYDTEDVEVPEGNEDYVDQFLFDTKIGYCDNFSTSMVVLLRSQDIPARWVKGFTGGEPMNQTAPIGDEELSIYEVTSGNAHSWVEVYFPEVGWVPFEPTKGFSNNTDFHLDVEESEGESTSDENDEAANQDENDPENPSQAAQQENAESDNENGASGINNDNNYTALWVTLGIVTVIATILYFIRHRLMAVYINRKLRKNQDRDTFEKAYLFLLKLLENRDLKRHDNQTLRDYARKVDDHYQNNDMRQLTNHYERMLYRNENDNSQMKKVTELWENLIKNTLS</sequence>
<dbReference type="Pfam" id="PF01841">
    <property type="entry name" value="Transglut_core"/>
    <property type="match status" value="1"/>
</dbReference>
<dbReference type="RefSeq" id="WP_390217394.1">
    <property type="nucleotide sequence ID" value="NZ_JBHSZV010000041.1"/>
</dbReference>
<keyword evidence="5" id="KW-1185">Reference proteome</keyword>
<feature type="compositionally biased region" description="Polar residues" evidence="1">
    <location>
        <begin position="603"/>
        <end position="624"/>
    </location>
</feature>
<evidence type="ECO:0000256" key="2">
    <source>
        <dbReference type="SAM" id="Phobius"/>
    </source>
</evidence>
<dbReference type="EMBL" id="JBHSZV010000041">
    <property type="protein sequence ID" value="MFC7063263.1"/>
    <property type="molecule type" value="Genomic_DNA"/>
</dbReference>
<dbReference type="PANTHER" id="PTHR42736:SF1">
    <property type="entry name" value="PROTEIN-GLUTAMINE GAMMA-GLUTAMYLTRANSFERASE"/>
    <property type="match status" value="1"/>
</dbReference>
<feature type="transmembrane region" description="Helical" evidence="2">
    <location>
        <begin position="143"/>
        <end position="162"/>
    </location>
</feature>
<evidence type="ECO:0000313" key="5">
    <source>
        <dbReference type="Proteomes" id="UP001596410"/>
    </source>
</evidence>
<keyword evidence="2" id="KW-0472">Membrane</keyword>
<dbReference type="Gene3D" id="3.10.620.30">
    <property type="match status" value="1"/>
</dbReference>
<protein>
    <submittedName>
        <fullName evidence="4">DUF4129 domain-containing transglutaminase family protein</fullName>
    </submittedName>
</protein>
<feature type="transmembrane region" description="Helical" evidence="2">
    <location>
        <begin position="633"/>
        <end position="651"/>
    </location>
</feature>
<keyword evidence="2" id="KW-0812">Transmembrane</keyword>
<evidence type="ECO:0000259" key="3">
    <source>
        <dbReference type="SMART" id="SM00460"/>
    </source>
</evidence>
<feature type="domain" description="Transglutaminase-like" evidence="3">
    <location>
        <begin position="488"/>
        <end position="567"/>
    </location>
</feature>
<name>A0ABW2EPF5_9BACI</name>
<dbReference type="Pfam" id="PF13559">
    <property type="entry name" value="DUF4129"/>
    <property type="match status" value="1"/>
</dbReference>
<dbReference type="PANTHER" id="PTHR42736">
    <property type="entry name" value="PROTEIN-GLUTAMINE GAMMA-GLUTAMYLTRANSFERASE"/>
    <property type="match status" value="1"/>
</dbReference>
<accession>A0ABW2EPF5</accession>
<feature type="region of interest" description="Disordered" evidence="1">
    <location>
        <begin position="579"/>
        <end position="624"/>
    </location>
</feature>